<evidence type="ECO:0000256" key="3">
    <source>
        <dbReference type="SAM" id="MobiDB-lite"/>
    </source>
</evidence>
<dbReference type="GO" id="GO:0016020">
    <property type="term" value="C:membrane"/>
    <property type="evidence" value="ECO:0007669"/>
    <property type="project" value="TreeGrafter"/>
</dbReference>
<feature type="compositionally biased region" description="Polar residues" evidence="3">
    <location>
        <begin position="62"/>
        <end position="77"/>
    </location>
</feature>
<sequence length="465" mass="52069">MGFKLTPSSKKKDGFSPSASMKDLSPAPQTSPRPPPVKSSPSSPFLCASPNRRAVSPRSPRGSIQLSPRPRTPNSATTDEKVPGVKPPSPSTLPPPIITTASPRRAFGFKNEPPKKIGGLAGTHAQKRTLCPLGDMKMTRMSTANIIAVPAMVMRENAELSLNIKVVNCTGLSKYVESPYVICTSTPENYETSGFKTFPAKINKQSPVPSWNFDFQVPITTSMHNYHFFVEERKGKESKVLARAMIDVFSYQAMKDNVPYEVKVYDHDVCLNLLLETDGWTPRGIQPQETSETGEMSLKKIESIHGYLFFELSRVVKEEKDEKYKMIVKVSRCEKVDSKDLNGLSDPFVAVSYGRKKHKTQVEKKTLDPVFNEEFLFSVDVAQTSDLLRFEVFDWDFVGSNDFIGMAEVNLSIFSAWEEAQCLPLRPRSFYGYKKEEDMKKQLSSKQFSHSALPIKKGSPVVKKK</sequence>
<evidence type="ECO:0000256" key="2">
    <source>
        <dbReference type="ARBA" id="ARBA00022837"/>
    </source>
</evidence>
<evidence type="ECO:0000259" key="4">
    <source>
        <dbReference type="PROSITE" id="PS50004"/>
    </source>
</evidence>
<protein>
    <recommendedName>
        <fullName evidence="4">C2 domain-containing protein</fullName>
    </recommendedName>
</protein>
<evidence type="ECO:0000313" key="5">
    <source>
        <dbReference type="EMBL" id="CAE2313681.1"/>
    </source>
</evidence>
<dbReference type="PRINTS" id="PR00360">
    <property type="entry name" value="C2DOMAIN"/>
</dbReference>
<feature type="domain" description="C2" evidence="4">
    <location>
        <begin position="304"/>
        <end position="425"/>
    </location>
</feature>
<dbReference type="PANTHER" id="PTHR45911">
    <property type="entry name" value="C2 DOMAIN-CONTAINING PROTEIN"/>
    <property type="match status" value="1"/>
</dbReference>
<feature type="compositionally biased region" description="Pro residues" evidence="3">
    <location>
        <begin position="85"/>
        <end position="97"/>
    </location>
</feature>
<accession>A0A7S4L3A7</accession>
<dbReference type="GO" id="GO:0005509">
    <property type="term" value="F:calcium ion binding"/>
    <property type="evidence" value="ECO:0007669"/>
    <property type="project" value="TreeGrafter"/>
</dbReference>
<dbReference type="Gene3D" id="2.60.40.150">
    <property type="entry name" value="C2 domain"/>
    <property type="match status" value="1"/>
</dbReference>
<dbReference type="SUPFAM" id="SSF49562">
    <property type="entry name" value="C2 domain (Calcium/lipid-binding domain, CaLB)"/>
    <property type="match status" value="1"/>
</dbReference>
<organism evidence="5">
    <name type="scientific">Paramoeba aestuarina</name>
    <dbReference type="NCBI Taxonomy" id="180227"/>
    <lineage>
        <taxon>Eukaryota</taxon>
        <taxon>Amoebozoa</taxon>
        <taxon>Discosea</taxon>
        <taxon>Flabellinia</taxon>
        <taxon>Dactylopodida</taxon>
        <taxon>Paramoebidae</taxon>
        <taxon>Paramoeba</taxon>
    </lineage>
</organism>
<reference evidence="5" key="1">
    <citation type="submission" date="2021-01" db="EMBL/GenBank/DDBJ databases">
        <authorList>
            <person name="Corre E."/>
            <person name="Pelletier E."/>
            <person name="Niang G."/>
            <person name="Scheremetjew M."/>
            <person name="Finn R."/>
            <person name="Kale V."/>
            <person name="Holt S."/>
            <person name="Cochrane G."/>
            <person name="Meng A."/>
            <person name="Brown T."/>
            <person name="Cohen L."/>
        </authorList>
    </citation>
    <scope>NUCLEOTIDE SEQUENCE</scope>
    <source>
        <strain evidence="5">SoJaBio B1-5/56/2</strain>
    </source>
</reference>
<dbReference type="PROSITE" id="PS50004">
    <property type="entry name" value="C2"/>
    <property type="match status" value="1"/>
</dbReference>
<keyword evidence="2" id="KW-0106">Calcium</keyword>
<dbReference type="Pfam" id="PF00168">
    <property type="entry name" value="C2"/>
    <property type="match status" value="2"/>
</dbReference>
<name>A0A7S4L3A7_9EUKA</name>
<feature type="region of interest" description="Disordered" evidence="3">
    <location>
        <begin position="442"/>
        <end position="465"/>
    </location>
</feature>
<dbReference type="InterPro" id="IPR035892">
    <property type="entry name" value="C2_domain_sf"/>
</dbReference>
<dbReference type="AlphaFoldDB" id="A0A7S4L3A7"/>
<feature type="compositionally biased region" description="Pro residues" evidence="3">
    <location>
        <begin position="29"/>
        <end position="38"/>
    </location>
</feature>
<feature type="region of interest" description="Disordered" evidence="3">
    <location>
        <begin position="1"/>
        <end position="101"/>
    </location>
</feature>
<proteinExistence type="predicted"/>
<dbReference type="EMBL" id="HBKR01023014">
    <property type="protein sequence ID" value="CAE2313681.1"/>
    <property type="molecule type" value="Transcribed_RNA"/>
</dbReference>
<evidence type="ECO:0000256" key="1">
    <source>
        <dbReference type="ARBA" id="ARBA00022723"/>
    </source>
</evidence>
<gene>
    <name evidence="5" type="ORF">NAES01612_LOCUS15047</name>
</gene>
<dbReference type="InterPro" id="IPR000008">
    <property type="entry name" value="C2_dom"/>
</dbReference>
<dbReference type="SMART" id="SM00239">
    <property type="entry name" value="C2"/>
    <property type="match status" value="2"/>
</dbReference>
<keyword evidence="1" id="KW-0479">Metal-binding</keyword>
<dbReference type="PANTHER" id="PTHR45911:SF4">
    <property type="entry name" value="MULTIPLE C2 AND TRANSMEMBRANE DOMAIN-CONTAINING PROTEIN"/>
    <property type="match status" value="1"/>
</dbReference>